<keyword evidence="4" id="KW-0804">Transcription</keyword>
<keyword evidence="2" id="KW-0418">Kinase</keyword>
<dbReference type="InterPro" id="IPR029016">
    <property type="entry name" value="GAF-like_dom_sf"/>
</dbReference>
<accession>A0A6G9YM91</accession>
<reference evidence="6 7" key="1">
    <citation type="journal article" date="2019" name="ACS Chem. Biol.">
        <title>Identification and Mobilization of a Cryptic Antibiotic Biosynthesis Gene Locus from a Human-Pathogenic Nocardia Isolate.</title>
        <authorList>
            <person name="Herisse M."/>
            <person name="Ishida K."/>
            <person name="Porter J.L."/>
            <person name="Howden B."/>
            <person name="Hertweck C."/>
            <person name="Stinear T.P."/>
            <person name="Pidot S.J."/>
        </authorList>
    </citation>
    <scope>NUCLEOTIDE SEQUENCE [LARGE SCALE GENOMIC DNA]</scope>
    <source>
        <strain evidence="6 7">AUSMDU00012717</strain>
    </source>
</reference>
<dbReference type="InterPro" id="IPR003018">
    <property type="entry name" value="GAF"/>
</dbReference>
<dbReference type="SUPFAM" id="SSF52172">
    <property type="entry name" value="CheY-like"/>
    <property type="match status" value="1"/>
</dbReference>
<evidence type="ECO:0000256" key="3">
    <source>
        <dbReference type="ARBA" id="ARBA00023015"/>
    </source>
</evidence>
<keyword evidence="1" id="KW-0808">Transferase</keyword>
<dbReference type="InterPro" id="IPR011006">
    <property type="entry name" value="CheY-like_superfamily"/>
</dbReference>
<dbReference type="InterPro" id="IPR005561">
    <property type="entry name" value="ANTAR"/>
</dbReference>
<dbReference type="SUPFAM" id="SSF55781">
    <property type="entry name" value="GAF domain-like"/>
    <property type="match status" value="1"/>
</dbReference>
<dbReference type="PROSITE" id="PS50921">
    <property type="entry name" value="ANTAR"/>
    <property type="match status" value="1"/>
</dbReference>
<dbReference type="InterPro" id="IPR012074">
    <property type="entry name" value="GAF_ANTAR"/>
</dbReference>
<keyword evidence="3" id="KW-0805">Transcription regulation</keyword>
<gene>
    <name evidence="6" type="ORF">F5544_32810</name>
</gene>
<protein>
    <submittedName>
        <fullName evidence="6">ANTAR domain-containing protein</fullName>
    </submittedName>
</protein>
<dbReference type="KEGG" id="nah:F5544_32810"/>
<keyword evidence="7" id="KW-1185">Reference proteome</keyword>
<evidence type="ECO:0000259" key="5">
    <source>
        <dbReference type="PROSITE" id="PS50921"/>
    </source>
</evidence>
<feature type="domain" description="ANTAR" evidence="5">
    <location>
        <begin position="167"/>
        <end position="228"/>
    </location>
</feature>
<dbReference type="RefSeq" id="WP_167476816.1">
    <property type="nucleotide sequence ID" value="NZ_CP046172.1"/>
</dbReference>
<dbReference type="GO" id="GO:0003723">
    <property type="term" value="F:RNA binding"/>
    <property type="evidence" value="ECO:0007669"/>
    <property type="project" value="InterPro"/>
</dbReference>
<dbReference type="Gene3D" id="3.30.450.40">
    <property type="match status" value="1"/>
</dbReference>
<dbReference type="SMART" id="SM01012">
    <property type="entry name" value="ANTAR"/>
    <property type="match status" value="1"/>
</dbReference>
<sequence length="234" mass="25242">MAYDSEALMAALSRFARLLPTSYEVSTALDELVGSVTSVLGLIGAGVTLESDGKLRFVTAASEAVAELERCQELTQEGPCVEAHRSGQVIAAPDLEAELARWPQYTAVALQNRICAVAGIPMHLGGNKIGAVNLYQHEPRGWPESDLEAAQLLADMATGYVVNANLRNQQQQLTEQLRHALDSRIVIEQAKGIIANRHGVGLDDAFALIRKYARAQQTSLHAVSFAIVEVGLRI</sequence>
<evidence type="ECO:0000256" key="1">
    <source>
        <dbReference type="ARBA" id="ARBA00022679"/>
    </source>
</evidence>
<dbReference type="Pfam" id="PF03861">
    <property type="entry name" value="ANTAR"/>
    <property type="match status" value="1"/>
</dbReference>
<evidence type="ECO:0000313" key="6">
    <source>
        <dbReference type="EMBL" id="QIS14399.1"/>
    </source>
</evidence>
<dbReference type="Gene3D" id="1.10.10.10">
    <property type="entry name" value="Winged helix-like DNA-binding domain superfamily/Winged helix DNA-binding domain"/>
    <property type="match status" value="1"/>
</dbReference>
<dbReference type="Proteomes" id="UP000503540">
    <property type="component" value="Chromosome"/>
</dbReference>
<proteinExistence type="predicted"/>
<dbReference type="InterPro" id="IPR036388">
    <property type="entry name" value="WH-like_DNA-bd_sf"/>
</dbReference>
<dbReference type="AlphaFoldDB" id="A0A6G9YM91"/>
<dbReference type="Pfam" id="PF13185">
    <property type="entry name" value="GAF_2"/>
    <property type="match status" value="1"/>
</dbReference>
<evidence type="ECO:0000313" key="7">
    <source>
        <dbReference type="Proteomes" id="UP000503540"/>
    </source>
</evidence>
<evidence type="ECO:0000256" key="2">
    <source>
        <dbReference type="ARBA" id="ARBA00022777"/>
    </source>
</evidence>
<name>A0A6G9YM91_9NOCA</name>
<organism evidence="6 7">
    <name type="scientific">Nocardia arthritidis</name>
    <dbReference type="NCBI Taxonomy" id="228602"/>
    <lineage>
        <taxon>Bacteria</taxon>
        <taxon>Bacillati</taxon>
        <taxon>Actinomycetota</taxon>
        <taxon>Actinomycetes</taxon>
        <taxon>Mycobacteriales</taxon>
        <taxon>Nocardiaceae</taxon>
        <taxon>Nocardia</taxon>
    </lineage>
</organism>
<dbReference type="SMART" id="SM00065">
    <property type="entry name" value="GAF"/>
    <property type="match status" value="1"/>
</dbReference>
<dbReference type="GO" id="GO:0016301">
    <property type="term" value="F:kinase activity"/>
    <property type="evidence" value="ECO:0007669"/>
    <property type="project" value="UniProtKB-KW"/>
</dbReference>
<evidence type="ECO:0000256" key="4">
    <source>
        <dbReference type="ARBA" id="ARBA00023163"/>
    </source>
</evidence>
<dbReference type="EMBL" id="CP046172">
    <property type="protein sequence ID" value="QIS14399.1"/>
    <property type="molecule type" value="Genomic_DNA"/>
</dbReference>
<dbReference type="PIRSF" id="PIRSF036625">
    <property type="entry name" value="GAF_ANTAR"/>
    <property type="match status" value="1"/>
</dbReference>